<feature type="domain" description="Tyr recombinase" evidence="2">
    <location>
        <begin position="216"/>
        <end position="400"/>
    </location>
</feature>
<evidence type="ECO:0000259" key="2">
    <source>
        <dbReference type="PROSITE" id="PS51898"/>
    </source>
</evidence>
<dbReference type="PROSITE" id="PS51898">
    <property type="entry name" value="TYR_RECOMBINASE"/>
    <property type="match status" value="1"/>
</dbReference>
<dbReference type="Gene3D" id="1.10.443.10">
    <property type="entry name" value="Intergrase catalytic core"/>
    <property type="match status" value="1"/>
</dbReference>
<dbReference type="InterPro" id="IPR013762">
    <property type="entry name" value="Integrase-like_cat_sf"/>
</dbReference>
<evidence type="ECO:0000313" key="3">
    <source>
        <dbReference type="EMBL" id="KAB4449678.1"/>
    </source>
</evidence>
<dbReference type="RefSeq" id="WP_211479156.1">
    <property type="nucleotide sequence ID" value="NZ_CP072224.1"/>
</dbReference>
<dbReference type="GO" id="GO:0015074">
    <property type="term" value="P:DNA integration"/>
    <property type="evidence" value="ECO:0007669"/>
    <property type="project" value="InterPro"/>
</dbReference>
<sequence>MDISYLKSNFPKLIEHLETNNYHRDAFRLTRRCVNLVLSLGPTSESYEEIFWNEVKRRGYKPNEPRFKAFMVYLGNVKRFHIEGKLPDRKVHGCLFPRKPLETQLTEEYQALVRFHKEEQLSHQFISDKSIYIRTRALIGFLSYLQNSDIFSLNDISESSVLAFFHDGEKQKRGKDFCSLLKRAFEFIKTYHQEEYVKTNVTKIINWLPHIKSGEKPYPYLEKEEFEKIRAVLLDEGNKLTHRDRLVGWILFFWGLRGTDIISLTTGNVDWRNEAVSLIQSKTGEPLSLPMNVHIGNELFDYLTMERANAELEGPILRQQRSTDRSLGTVAGILSKIFKIAGVRQNTVGGLRLMRHNLVTTLLGQSTACEVVSSIVGHRSPESLKHYADSGIDHLRACALSIEDYPMPPNYFSI</sequence>
<accession>A0A7J5JED2</accession>
<dbReference type="InterPro" id="IPR011010">
    <property type="entry name" value="DNA_brk_join_enz"/>
</dbReference>
<dbReference type="SUPFAM" id="SSF56349">
    <property type="entry name" value="DNA breaking-rejoining enzymes"/>
    <property type="match status" value="1"/>
</dbReference>
<organism evidence="3 4">
    <name type="scientific">Bacteroides thetaiotaomicron</name>
    <dbReference type="NCBI Taxonomy" id="818"/>
    <lineage>
        <taxon>Bacteria</taxon>
        <taxon>Pseudomonadati</taxon>
        <taxon>Bacteroidota</taxon>
        <taxon>Bacteroidia</taxon>
        <taxon>Bacteroidales</taxon>
        <taxon>Bacteroidaceae</taxon>
        <taxon>Bacteroides</taxon>
    </lineage>
</organism>
<dbReference type="EMBL" id="WCRW01000049">
    <property type="protein sequence ID" value="KAB4449678.1"/>
    <property type="molecule type" value="Genomic_DNA"/>
</dbReference>
<dbReference type="GO" id="GO:0003677">
    <property type="term" value="F:DNA binding"/>
    <property type="evidence" value="ECO:0007669"/>
    <property type="project" value="InterPro"/>
</dbReference>
<gene>
    <name evidence="3" type="ORF">GAN75_27435</name>
</gene>
<protein>
    <submittedName>
        <fullName evidence="3">Tyrosine-type recombinase/integrase</fullName>
    </submittedName>
</protein>
<name>A0A7J5JED2_BACT4</name>
<dbReference type="InterPro" id="IPR002104">
    <property type="entry name" value="Integrase_catalytic"/>
</dbReference>
<reference evidence="3 4" key="1">
    <citation type="journal article" date="2019" name="Nat. Med.">
        <title>A library of human gut bacterial isolates paired with longitudinal multiomics data enables mechanistic microbiome research.</title>
        <authorList>
            <person name="Poyet M."/>
            <person name="Groussin M."/>
            <person name="Gibbons S.M."/>
            <person name="Avila-Pacheco J."/>
            <person name="Jiang X."/>
            <person name="Kearney S.M."/>
            <person name="Perrotta A.R."/>
            <person name="Berdy B."/>
            <person name="Zhao S."/>
            <person name="Lieberman T.D."/>
            <person name="Swanson P.K."/>
            <person name="Smith M."/>
            <person name="Roesemann S."/>
            <person name="Alexander J.E."/>
            <person name="Rich S.A."/>
            <person name="Livny J."/>
            <person name="Vlamakis H."/>
            <person name="Clish C."/>
            <person name="Bullock K."/>
            <person name="Deik A."/>
            <person name="Scott J."/>
            <person name="Pierce K.A."/>
            <person name="Xavier R.J."/>
            <person name="Alm E.J."/>
        </authorList>
    </citation>
    <scope>NUCLEOTIDE SEQUENCE [LARGE SCALE GENOMIC DNA]</scope>
    <source>
        <strain evidence="3 4">BIOML-A160</strain>
    </source>
</reference>
<dbReference type="Proteomes" id="UP000436825">
    <property type="component" value="Unassembled WGS sequence"/>
</dbReference>
<keyword evidence="1" id="KW-0233">DNA recombination</keyword>
<proteinExistence type="predicted"/>
<dbReference type="Pfam" id="PF00589">
    <property type="entry name" value="Phage_integrase"/>
    <property type="match status" value="1"/>
</dbReference>
<evidence type="ECO:0000313" key="4">
    <source>
        <dbReference type="Proteomes" id="UP000436825"/>
    </source>
</evidence>
<comment type="caution">
    <text evidence="3">The sequence shown here is derived from an EMBL/GenBank/DDBJ whole genome shotgun (WGS) entry which is preliminary data.</text>
</comment>
<dbReference type="GO" id="GO:0006310">
    <property type="term" value="P:DNA recombination"/>
    <property type="evidence" value="ECO:0007669"/>
    <property type="project" value="UniProtKB-KW"/>
</dbReference>
<evidence type="ECO:0000256" key="1">
    <source>
        <dbReference type="ARBA" id="ARBA00023172"/>
    </source>
</evidence>
<dbReference type="AlphaFoldDB" id="A0A7J5JED2"/>